<organism evidence="13 14">
    <name type="scientific">Carex littledalei</name>
    <dbReference type="NCBI Taxonomy" id="544730"/>
    <lineage>
        <taxon>Eukaryota</taxon>
        <taxon>Viridiplantae</taxon>
        <taxon>Streptophyta</taxon>
        <taxon>Embryophyta</taxon>
        <taxon>Tracheophyta</taxon>
        <taxon>Spermatophyta</taxon>
        <taxon>Magnoliopsida</taxon>
        <taxon>Liliopsida</taxon>
        <taxon>Poales</taxon>
        <taxon>Cyperaceae</taxon>
        <taxon>Cyperoideae</taxon>
        <taxon>Cariceae</taxon>
        <taxon>Carex</taxon>
        <taxon>Carex subgen. Euthyceras</taxon>
    </lineage>
</organism>
<dbReference type="Gene3D" id="3.30.40.10">
    <property type="entry name" value="Zinc/RING finger domain, C3HC4 (zinc finger)"/>
    <property type="match status" value="1"/>
</dbReference>
<keyword evidence="2" id="KW-0808">Transferase</keyword>
<evidence type="ECO:0000256" key="10">
    <source>
        <dbReference type="SAM" id="MobiDB-lite"/>
    </source>
</evidence>
<proteinExistence type="inferred from homology"/>
<keyword evidence="7 11" id="KW-0472">Membrane</keyword>
<sequence length="178" mass="19049">MTPQPNYASTSSWPPPSPPLPSKPPQSSNSKWGSYSNAKTLDANMAIILIILACAAVLAFSLHAAGRLILRLIALRRQSLSTNKHQNGAASEPASSSPIVFSAETKLARAEAECAICLSEFIDGERVRVLPNCGHGFHANCVEEWIVARSSCPTCRDTCRLNAPATEEPALEVVVTTH</sequence>
<dbReference type="GO" id="GO:0008270">
    <property type="term" value="F:zinc ion binding"/>
    <property type="evidence" value="ECO:0007669"/>
    <property type="project" value="UniProtKB-KW"/>
</dbReference>
<name>A0A833V3K5_9POAL</name>
<evidence type="ECO:0000313" key="13">
    <source>
        <dbReference type="EMBL" id="KAF3322422.1"/>
    </source>
</evidence>
<evidence type="ECO:0000259" key="12">
    <source>
        <dbReference type="PROSITE" id="PS50089"/>
    </source>
</evidence>
<gene>
    <name evidence="13" type="ORF">FCM35_KLT13563</name>
</gene>
<dbReference type="GO" id="GO:0016567">
    <property type="term" value="P:protein ubiquitination"/>
    <property type="evidence" value="ECO:0007669"/>
    <property type="project" value="InterPro"/>
</dbReference>
<keyword evidence="5" id="KW-0862">Zinc</keyword>
<feature type="compositionally biased region" description="Pro residues" evidence="10">
    <location>
        <begin position="13"/>
        <end position="24"/>
    </location>
</feature>
<dbReference type="CDD" id="cd16461">
    <property type="entry name" value="RING-H2_EL5-like"/>
    <property type="match status" value="1"/>
</dbReference>
<comment type="similarity">
    <text evidence="8">Belongs to the RING-type zinc finger family. ATL subfamily.</text>
</comment>
<reference evidence="13" key="1">
    <citation type="submission" date="2020-01" db="EMBL/GenBank/DDBJ databases">
        <title>Genome sequence of Kobresia littledalei, the first chromosome-level genome in the family Cyperaceae.</title>
        <authorList>
            <person name="Qu G."/>
        </authorList>
    </citation>
    <scope>NUCLEOTIDE SEQUENCE</scope>
    <source>
        <strain evidence="13">C.B.Clarke</strain>
        <tissue evidence="13">Leaf</tissue>
    </source>
</reference>
<dbReference type="PROSITE" id="PS50089">
    <property type="entry name" value="ZF_RING_2"/>
    <property type="match status" value="1"/>
</dbReference>
<dbReference type="AlphaFoldDB" id="A0A833V3K5"/>
<evidence type="ECO:0000256" key="1">
    <source>
        <dbReference type="ARBA" id="ARBA00004167"/>
    </source>
</evidence>
<dbReference type="EMBL" id="SWLB01000025">
    <property type="protein sequence ID" value="KAF3322422.1"/>
    <property type="molecule type" value="Genomic_DNA"/>
</dbReference>
<dbReference type="OrthoDB" id="8062037at2759"/>
<evidence type="ECO:0000256" key="4">
    <source>
        <dbReference type="ARBA" id="ARBA00022723"/>
    </source>
</evidence>
<comment type="subcellular location">
    <subcellularLocation>
        <location evidence="1">Membrane</location>
        <topology evidence="1">Single-pass membrane protein</topology>
    </subcellularLocation>
</comment>
<dbReference type="GO" id="GO:0016740">
    <property type="term" value="F:transferase activity"/>
    <property type="evidence" value="ECO:0007669"/>
    <property type="project" value="UniProtKB-KW"/>
</dbReference>
<dbReference type="InterPro" id="IPR044602">
    <property type="entry name" value="ATL10/ATL72-79-like"/>
</dbReference>
<evidence type="ECO:0000256" key="3">
    <source>
        <dbReference type="ARBA" id="ARBA00022692"/>
    </source>
</evidence>
<dbReference type="InterPro" id="IPR001841">
    <property type="entry name" value="Znf_RING"/>
</dbReference>
<accession>A0A833V3K5</accession>
<evidence type="ECO:0000256" key="11">
    <source>
        <dbReference type="SAM" id="Phobius"/>
    </source>
</evidence>
<dbReference type="PANTHER" id="PTHR46905">
    <property type="entry name" value="RING-H2 FINGER PROTEIN ATL78"/>
    <property type="match status" value="1"/>
</dbReference>
<evidence type="ECO:0000256" key="8">
    <source>
        <dbReference type="ARBA" id="ARBA00024209"/>
    </source>
</evidence>
<protein>
    <submittedName>
        <fullName evidence="13">RING-H2 finger protein ATL79-like protein</fullName>
    </submittedName>
</protein>
<evidence type="ECO:0000313" key="14">
    <source>
        <dbReference type="Proteomes" id="UP000623129"/>
    </source>
</evidence>
<keyword evidence="6 11" id="KW-1133">Transmembrane helix</keyword>
<feature type="domain" description="RING-type" evidence="12">
    <location>
        <begin position="114"/>
        <end position="156"/>
    </location>
</feature>
<keyword evidence="14" id="KW-1185">Reference proteome</keyword>
<keyword evidence="4" id="KW-0479">Metal-binding</keyword>
<comment type="caution">
    <text evidence="13">The sequence shown here is derived from an EMBL/GenBank/DDBJ whole genome shotgun (WGS) entry which is preliminary data.</text>
</comment>
<evidence type="ECO:0000256" key="9">
    <source>
        <dbReference type="PROSITE-ProRule" id="PRU00175"/>
    </source>
</evidence>
<evidence type="ECO:0000256" key="6">
    <source>
        <dbReference type="ARBA" id="ARBA00022989"/>
    </source>
</evidence>
<evidence type="ECO:0000256" key="7">
    <source>
        <dbReference type="ARBA" id="ARBA00023136"/>
    </source>
</evidence>
<dbReference type="SUPFAM" id="SSF57850">
    <property type="entry name" value="RING/U-box"/>
    <property type="match status" value="1"/>
</dbReference>
<dbReference type="Pfam" id="PF13639">
    <property type="entry name" value="zf-RING_2"/>
    <property type="match status" value="1"/>
</dbReference>
<keyword evidence="9" id="KW-0863">Zinc-finger</keyword>
<dbReference type="InterPro" id="IPR013083">
    <property type="entry name" value="Znf_RING/FYVE/PHD"/>
</dbReference>
<feature type="transmembrane region" description="Helical" evidence="11">
    <location>
        <begin position="45"/>
        <end position="70"/>
    </location>
</feature>
<dbReference type="SMART" id="SM00184">
    <property type="entry name" value="RING"/>
    <property type="match status" value="1"/>
</dbReference>
<dbReference type="Proteomes" id="UP000623129">
    <property type="component" value="Unassembled WGS sequence"/>
</dbReference>
<evidence type="ECO:0000256" key="2">
    <source>
        <dbReference type="ARBA" id="ARBA00022679"/>
    </source>
</evidence>
<feature type="region of interest" description="Disordered" evidence="10">
    <location>
        <begin position="1"/>
        <end position="32"/>
    </location>
</feature>
<dbReference type="PANTHER" id="PTHR46905:SF1">
    <property type="entry name" value="RING-TYPE E3 UBIQUITIN TRANSFERASE"/>
    <property type="match status" value="1"/>
</dbReference>
<evidence type="ECO:0000256" key="5">
    <source>
        <dbReference type="ARBA" id="ARBA00022833"/>
    </source>
</evidence>
<keyword evidence="3 11" id="KW-0812">Transmembrane</keyword>
<dbReference type="GO" id="GO:0016020">
    <property type="term" value="C:membrane"/>
    <property type="evidence" value="ECO:0007669"/>
    <property type="project" value="UniProtKB-SubCell"/>
</dbReference>